<dbReference type="Gene3D" id="3.40.47.10">
    <property type="match status" value="1"/>
</dbReference>
<evidence type="ECO:0000313" key="7">
    <source>
        <dbReference type="Proteomes" id="UP000254504"/>
    </source>
</evidence>
<evidence type="ECO:0000313" key="8">
    <source>
        <dbReference type="Proteomes" id="UP000289132"/>
    </source>
</evidence>
<dbReference type="Pfam" id="PF02801">
    <property type="entry name" value="Ketoacyl-synt_C"/>
    <property type="match status" value="1"/>
</dbReference>
<gene>
    <name evidence="5" type="ORF">ATR_1218</name>
    <name evidence="6" type="ORF">CRU87_06985</name>
</gene>
<dbReference type="SUPFAM" id="SSF53901">
    <property type="entry name" value="Thiolase-like"/>
    <property type="match status" value="2"/>
</dbReference>
<dbReference type="InterPro" id="IPR016039">
    <property type="entry name" value="Thiolase-like"/>
</dbReference>
<dbReference type="InterPro" id="IPR000794">
    <property type="entry name" value="Beta-ketoacyl_synthase"/>
</dbReference>
<sequence length="381" mass="42673">MDKKVYITASSIVCALGEDKKSSISKLHSISNLNYKEYLKNNFEEINYYRIKEKFNSKREKFFKVLEKTIKDAILDANLKDEEKKELHVFFASTSMNISLLEEDFLEQNILSAISFDEISEFVEKILNTKYPSVFIQTACTSSANAIIKATNFIKNGEIKRAMVIGFEFFNQSTYEGFSSLMLVSQSGEYKPFDKNSDGLILGEACSCVILESKKRSNNDFEILGFATTFDDFSITSSNPDAKATFNSMNEALNSASLNLNNITCLKAHATGSENSNLSEVNAIDKLFKYHNKKCDVVVLKPYIGHTLGSCGTNEIILLCESIKNGTLPKTINFKEPYSNIDFTPLLEDKKINSATILFHFVGFGGSNSSLILSNEDNKCI</sequence>
<dbReference type="EMBL" id="CP031367">
    <property type="protein sequence ID" value="AXK49077.1"/>
    <property type="molecule type" value="Genomic_DNA"/>
</dbReference>
<dbReference type="InterPro" id="IPR014030">
    <property type="entry name" value="Ketoacyl_synth_N"/>
</dbReference>
<dbReference type="SMART" id="SM00825">
    <property type="entry name" value="PKS_KS"/>
    <property type="match status" value="1"/>
</dbReference>
<evidence type="ECO:0000256" key="3">
    <source>
        <dbReference type="RuleBase" id="RU003694"/>
    </source>
</evidence>
<dbReference type="GO" id="GO:0005829">
    <property type="term" value="C:cytosol"/>
    <property type="evidence" value="ECO:0007669"/>
    <property type="project" value="TreeGrafter"/>
</dbReference>
<dbReference type="KEGG" id="atp:ATR_1218"/>
<name>A0AAD0QJG9_9BACT</name>
<dbReference type="InterPro" id="IPR020841">
    <property type="entry name" value="PKS_Beta-ketoAc_synthase_dom"/>
</dbReference>
<keyword evidence="8" id="KW-1185">Reference proteome</keyword>
<comment type="similarity">
    <text evidence="1 3">Belongs to the thiolase-like superfamily. Beta-ketoacyl-ACP synthases family.</text>
</comment>
<reference evidence="6 8" key="1">
    <citation type="submission" date="2017-10" db="EMBL/GenBank/DDBJ databases">
        <title>Genomics of the genus Arcobacter.</title>
        <authorList>
            <person name="Perez-Cataluna A."/>
            <person name="Figueras M.J."/>
        </authorList>
    </citation>
    <scope>NUCLEOTIDE SEQUENCE [LARGE SCALE GENOMIC DNA]</scope>
    <source>
        <strain evidence="6 8">LMG 25534</strain>
    </source>
</reference>
<dbReference type="RefSeq" id="WP_115428580.1">
    <property type="nucleotide sequence ID" value="NZ_CP031367.1"/>
</dbReference>
<evidence type="ECO:0000256" key="2">
    <source>
        <dbReference type="ARBA" id="ARBA00022679"/>
    </source>
</evidence>
<feature type="domain" description="Ketosynthase family 3 (KS3)" evidence="4">
    <location>
        <begin position="1"/>
        <end position="375"/>
    </location>
</feature>
<accession>A0AAD0QJG9</accession>
<organism evidence="5 7">
    <name type="scientific">Aliarcobacter trophiarum LMG 25534</name>
    <dbReference type="NCBI Taxonomy" id="1032241"/>
    <lineage>
        <taxon>Bacteria</taxon>
        <taxon>Pseudomonadati</taxon>
        <taxon>Campylobacterota</taxon>
        <taxon>Epsilonproteobacteria</taxon>
        <taxon>Campylobacterales</taxon>
        <taxon>Arcobacteraceae</taxon>
        <taxon>Aliarcobacter</taxon>
    </lineage>
</organism>
<dbReference type="PANTHER" id="PTHR11712:SF336">
    <property type="entry name" value="3-OXOACYL-[ACYL-CARRIER-PROTEIN] SYNTHASE, MITOCHONDRIAL"/>
    <property type="match status" value="1"/>
</dbReference>
<dbReference type="PANTHER" id="PTHR11712">
    <property type="entry name" value="POLYKETIDE SYNTHASE-RELATED"/>
    <property type="match status" value="1"/>
</dbReference>
<dbReference type="GO" id="GO:0006633">
    <property type="term" value="P:fatty acid biosynthetic process"/>
    <property type="evidence" value="ECO:0007669"/>
    <property type="project" value="TreeGrafter"/>
</dbReference>
<dbReference type="InterPro" id="IPR014031">
    <property type="entry name" value="Ketoacyl_synth_C"/>
</dbReference>
<evidence type="ECO:0000313" key="6">
    <source>
        <dbReference type="EMBL" id="RXJ90966.1"/>
    </source>
</evidence>
<evidence type="ECO:0000313" key="5">
    <source>
        <dbReference type="EMBL" id="AXK49077.1"/>
    </source>
</evidence>
<dbReference type="Proteomes" id="UP000289132">
    <property type="component" value="Unassembled WGS sequence"/>
</dbReference>
<evidence type="ECO:0000259" key="4">
    <source>
        <dbReference type="PROSITE" id="PS52004"/>
    </source>
</evidence>
<dbReference type="Pfam" id="PF00109">
    <property type="entry name" value="ketoacyl-synt"/>
    <property type="match status" value="1"/>
</dbReference>
<protein>
    <submittedName>
        <fullName evidence="6">Beta-ketoacyl synthase</fullName>
    </submittedName>
    <submittedName>
        <fullName evidence="5">Beta-ketoacyl-[acp] synthase</fullName>
    </submittedName>
</protein>
<dbReference type="Proteomes" id="UP000254504">
    <property type="component" value="Chromosome"/>
</dbReference>
<dbReference type="PROSITE" id="PS52004">
    <property type="entry name" value="KS3_2"/>
    <property type="match status" value="1"/>
</dbReference>
<dbReference type="EMBL" id="PDKD01000011">
    <property type="protein sequence ID" value="RXJ90966.1"/>
    <property type="molecule type" value="Genomic_DNA"/>
</dbReference>
<dbReference type="AlphaFoldDB" id="A0AAD0QJG9"/>
<evidence type="ECO:0000256" key="1">
    <source>
        <dbReference type="ARBA" id="ARBA00008467"/>
    </source>
</evidence>
<keyword evidence="2 3" id="KW-0808">Transferase</keyword>
<reference evidence="5 7" key="2">
    <citation type="submission" date="2018-07" db="EMBL/GenBank/DDBJ databases">
        <title>Complete genome of the Arcobacter trophiarum type strain LMG 25534.</title>
        <authorList>
            <person name="Miller W.G."/>
            <person name="Yee E."/>
        </authorList>
    </citation>
    <scope>NUCLEOTIDE SEQUENCE [LARGE SCALE GENOMIC DNA]</scope>
    <source>
        <strain evidence="5 7">LMG 25534</strain>
    </source>
</reference>
<dbReference type="GO" id="GO:0004315">
    <property type="term" value="F:3-oxoacyl-[acyl-carrier-protein] synthase activity"/>
    <property type="evidence" value="ECO:0007669"/>
    <property type="project" value="TreeGrafter"/>
</dbReference>
<proteinExistence type="inferred from homology"/>